<name>A0AC61MTE8_9FIRM</name>
<proteinExistence type="predicted"/>
<dbReference type="EMBL" id="CP066744">
    <property type="protein sequence ID" value="QQK07905.1"/>
    <property type="molecule type" value="Genomic_DNA"/>
</dbReference>
<reference evidence="1 2" key="1">
    <citation type="journal article" date="2022" name="Int. J. Syst. Evol. Microbiol.">
        <title>Miniphocaeibacter halophilus sp. nov., an ammonium-tolerant acetate-producing bacterium isolated from a biogas system.</title>
        <authorList>
            <person name="Schnurer A."/>
            <person name="Singh A."/>
            <person name="Bi S."/>
            <person name="Qiao W."/>
            <person name="Westerholm M."/>
        </authorList>
    </citation>
    <scope>NUCLEOTIDE SEQUENCE [LARGE SCALE GENOMIC DNA]</scope>
    <source>
        <strain evidence="1 2">AMB_01</strain>
    </source>
</reference>
<organism evidence="1 2">
    <name type="scientific">Miniphocaeibacter halophilus</name>
    <dbReference type="NCBI Taxonomy" id="2931922"/>
    <lineage>
        <taxon>Bacteria</taxon>
        <taxon>Bacillati</taxon>
        <taxon>Bacillota</taxon>
        <taxon>Tissierellia</taxon>
        <taxon>Tissierellales</taxon>
        <taxon>Peptoniphilaceae</taxon>
        <taxon>Miniphocaeibacter</taxon>
    </lineage>
</organism>
<evidence type="ECO:0000313" key="1">
    <source>
        <dbReference type="EMBL" id="QQK07905.1"/>
    </source>
</evidence>
<dbReference type="Proteomes" id="UP000595814">
    <property type="component" value="Chromosome"/>
</dbReference>
<protein>
    <submittedName>
        <fullName evidence="1">PHP domain-containing protein</fullName>
    </submittedName>
</protein>
<sequence>MEKNKYKLIGDYHTHTIYSRNGHGKGTIRENVEEAIKKGLEEIYITDHGPGHFLFGIKRKKLPEIRRTIDALNEEYNGKIKIYLGVEANVVDYNGKYDLRNEDLKYFDVVNLGYHSGVVLKNLKSYFIYHILNSLGRFNKKLEKYCIEKNTDAIIKIIEEKDITIITHPGDKVKVDIKRLAKVCKENNTLLEINNHHPHLSVDEIKEAIPSGVNFSLGSDAHKPEKVGIVDQAIKRVEKAGLDINRIKNLKEVK</sequence>
<keyword evidence="2" id="KW-1185">Reference proteome</keyword>
<evidence type="ECO:0000313" key="2">
    <source>
        <dbReference type="Proteomes" id="UP000595814"/>
    </source>
</evidence>
<accession>A0AC61MTE8</accession>
<gene>
    <name evidence="1" type="ORF">JFY71_11635</name>
</gene>